<evidence type="ECO:0000256" key="5">
    <source>
        <dbReference type="ARBA" id="ARBA00023157"/>
    </source>
</evidence>
<dbReference type="PRINTS" id="PR00162">
    <property type="entry name" value="RIESKE"/>
</dbReference>
<dbReference type="GO" id="GO:0005737">
    <property type="term" value="C:cytoplasm"/>
    <property type="evidence" value="ECO:0007669"/>
    <property type="project" value="TreeGrafter"/>
</dbReference>
<dbReference type="InterPro" id="IPR038010">
    <property type="entry name" value="YhfW_C"/>
</dbReference>
<dbReference type="FunFam" id="2.102.10.10:FF:000014">
    <property type="entry name" value="Oxidoreductase, FAD dependent"/>
    <property type="match status" value="1"/>
</dbReference>
<dbReference type="Gene3D" id="3.50.50.60">
    <property type="entry name" value="FAD/NAD(P)-binding domain"/>
    <property type="match status" value="1"/>
</dbReference>
<sequence length="515" mass="56922">MQPSDSVSRQMPQFPESLWRANTDLPSFPRLNEDIQVDAAIVGAGIAGITTAYLLSQQGCKVAILEAGSILNGTTGHTTAKISAQHGLLYDELLNHFGEEKAQMYYQANRDAMNLIQNNVNNLNIECELQPESAYLYMESDDELQKLQKEFDAYIKLGIPGQWRDKLPIPLHVSGAIEMPDQGQFHPLHYLKPLVDEILKAGGRIFEHTTITTLQKEGPFTLTTYRGKHKVRCSHVVSASHFPFFDGGGLYFSRLHAERSYVVAIKPETAFAGGTYLSADKPKRSLRTASWNGEELVLVGGENHKTGQSICTHNHYEELEEFGGKLFGIQSIPFRWSAQDLVTLDKVPYIGQITSGDEGIYVATGFNKWGMTQGTLSGMILSDQILGKDNPYTPLYTPSRFKADPSVKNFVVQNADVAKHFVAGKVGLVNRSAEDLQPDEGGVITLDGKRAGGYKDAKGNLYLVDTTCTHLGCECEWNEAERSWDCPCHGSRFTYEGAVIEGPATEPLEKLDGHE</sequence>
<dbReference type="GO" id="GO:0016705">
    <property type="term" value="F:oxidoreductase activity, acting on paired donors, with incorporation or reduction of molecular oxygen"/>
    <property type="evidence" value="ECO:0007669"/>
    <property type="project" value="UniProtKB-ARBA"/>
</dbReference>
<dbReference type="InterPro" id="IPR036922">
    <property type="entry name" value="Rieske_2Fe-2S_sf"/>
</dbReference>
<dbReference type="SUPFAM" id="SSF51971">
    <property type="entry name" value="Nucleotide-binding domain"/>
    <property type="match status" value="1"/>
</dbReference>
<dbReference type="SUPFAM" id="SSF50022">
    <property type="entry name" value="ISP domain"/>
    <property type="match status" value="1"/>
</dbReference>
<reference evidence="7 8" key="1">
    <citation type="submission" date="2019-12" db="EMBL/GenBank/DDBJ databases">
        <title>Paenibacillus sp. nov., an endophytic bacterium isolated from the stem of Dendrobium.</title>
        <authorList>
            <person name="Zhao R."/>
        </authorList>
    </citation>
    <scope>NUCLEOTIDE SEQUENCE [LARGE SCALE GENOMIC DNA]</scope>
    <source>
        <strain evidence="7 8">HJL G12</strain>
    </source>
</reference>
<dbReference type="Pfam" id="PF01266">
    <property type="entry name" value="DAO"/>
    <property type="match status" value="1"/>
</dbReference>
<accession>A0A7X3IPH8</accession>
<keyword evidence="1" id="KW-0001">2Fe-2S</keyword>
<dbReference type="AlphaFoldDB" id="A0A7X3IPH8"/>
<evidence type="ECO:0000259" key="6">
    <source>
        <dbReference type="PROSITE" id="PS51296"/>
    </source>
</evidence>
<evidence type="ECO:0000313" key="8">
    <source>
        <dbReference type="Proteomes" id="UP000460318"/>
    </source>
</evidence>
<evidence type="ECO:0000256" key="1">
    <source>
        <dbReference type="ARBA" id="ARBA00022714"/>
    </source>
</evidence>
<keyword evidence="3" id="KW-0408">Iron</keyword>
<keyword evidence="4" id="KW-0411">Iron-sulfur</keyword>
<name>A0A7X3IPH8_9BACL</name>
<evidence type="ECO:0000313" key="7">
    <source>
        <dbReference type="EMBL" id="MWV46500.1"/>
    </source>
</evidence>
<feature type="domain" description="Rieske" evidence="6">
    <location>
        <begin position="428"/>
        <end position="515"/>
    </location>
</feature>
<dbReference type="InterPro" id="IPR017941">
    <property type="entry name" value="Rieske_2Fe-2S"/>
</dbReference>
<evidence type="ECO:0000256" key="2">
    <source>
        <dbReference type="ARBA" id="ARBA00022723"/>
    </source>
</evidence>
<dbReference type="Pfam" id="PF00355">
    <property type="entry name" value="Rieske"/>
    <property type="match status" value="1"/>
</dbReference>
<gene>
    <name evidence="7" type="ORF">GRF59_23115</name>
</gene>
<dbReference type="GO" id="GO:0016020">
    <property type="term" value="C:membrane"/>
    <property type="evidence" value="ECO:0007669"/>
    <property type="project" value="InterPro"/>
</dbReference>
<evidence type="ECO:0000256" key="3">
    <source>
        <dbReference type="ARBA" id="ARBA00023004"/>
    </source>
</evidence>
<organism evidence="7 8">
    <name type="scientific">Paenibacillus dendrobii</name>
    <dbReference type="NCBI Taxonomy" id="2691084"/>
    <lineage>
        <taxon>Bacteria</taxon>
        <taxon>Bacillati</taxon>
        <taxon>Bacillota</taxon>
        <taxon>Bacilli</taxon>
        <taxon>Bacillales</taxon>
        <taxon>Paenibacillaceae</taxon>
        <taxon>Paenibacillus</taxon>
    </lineage>
</organism>
<keyword evidence="5" id="KW-1015">Disulfide bond</keyword>
<keyword evidence="2" id="KW-0479">Metal-binding</keyword>
<dbReference type="PROSITE" id="PS51296">
    <property type="entry name" value="RIESKE"/>
    <property type="match status" value="1"/>
</dbReference>
<dbReference type="GO" id="GO:0051537">
    <property type="term" value="F:2 iron, 2 sulfur cluster binding"/>
    <property type="evidence" value="ECO:0007669"/>
    <property type="project" value="UniProtKB-KW"/>
</dbReference>
<dbReference type="EMBL" id="WUBI01000004">
    <property type="protein sequence ID" value="MWV46500.1"/>
    <property type="molecule type" value="Genomic_DNA"/>
</dbReference>
<dbReference type="InterPro" id="IPR036188">
    <property type="entry name" value="FAD/NAD-bd_sf"/>
</dbReference>
<dbReference type="Gene3D" id="2.102.10.10">
    <property type="entry name" value="Rieske [2Fe-2S] iron-sulphur domain"/>
    <property type="match status" value="1"/>
</dbReference>
<dbReference type="GO" id="GO:0046872">
    <property type="term" value="F:metal ion binding"/>
    <property type="evidence" value="ECO:0007669"/>
    <property type="project" value="UniProtKB-KW"/>
</dbReference>
<dbReference type="InterPro" id="IPR006076">
    <property type="entry name" value="FAD-dep_OxRdtase"/>
</dbReference>
<proteinExistence type="predicted"/>
<comment type="caution">
    <text evidence="7">The sequence shown here is derived from an EMBL/GenBank/DDBJ whole genome shotgun (WGS) entry which is preliminary data.</text>
</comment>
<dbReference type="Proteomes" id="UP000460318">
    <property type="component" value="Unassembled WGS sequence"/>
</dbReference>
<dbReference type="RefSeq" id="WP_160500077.1">
    <property type="nucleotide sequence ID" value="NZ_WUBI01000004.1"/>
</dbReference>
<dbReference type="PANTHER" id="PTHR13847:SF274">
    <property type="entry name" value="RIESKE 2FE-2S IRON-SULFUR PROTEIN YHFW-RELATED"/>
    <property type="match status" value="1"/>
</dbReference>
<dbReference type="Gene3D" id="3.30.9.10">
    <property type="entry name" value="D-Amino Acid Oxidase, subunit A, domain 2"/>
    <property type="match status" value="1"/>
</dbReference>
<keyword evidence="8" id="KW-1185">Reference proteome</keyword>
<protein>
    <submittedName>
        <fullName evidence="7">FAD-dependent oxidoreductase</fullName>
    </submittedName>
</protein>
<dbReference type="InterPro" id="IPR005805">
    <property type="entry name" value="Rieske_Fe-S_prot_C"/>
</dbReference>
<dbReference type="PANTHER" id="PTHR13847">
    <property type="entry name" value="SARCOSINE DEHYDROGENASE-RELATED"/>
    <property type="match status" value="1"/>
</dbReference>
<dbReference type="CDD" id="cd03477">
    <property type="entry name" value="Rieske_YhfW_C"/>
    <property type="match status" value="1"/>
</dbReference>
<dbReference type="GO" id="GO:0004497">
    <property type="term" value="F:monooxygenase activity"/>
    <property type="evidence" value="ECO:0007669"/>
    <property type="project" value="UniProtKB-ARBA"/>
</dbReference>
<evidence type="ECO:0000256" key="4">
    <source>
        <dbReference type="ARBA" id="ARBA00023014"/>
    </source>
</evidence>